<dbReference type="InterPro" id="IPR050091">
    <property type="entry name" value="PKS_NRPS_Biosynth_Enz"/>
</dbReference>
<dbReference type="GO" id="GO:0004315">
    <property type="term" value="F:3-oxoacyl-[acyl-carrier-protein] synthase activity"/>
    <property type="evidence" value="ECO:0007669"/>
    <property type="project" value="InterPro"/>
</dbReference>
<dbReference type="AlphaFoldDB" id="A0A7X3FK39"/>
<evidence type="ECO:0000259" key="4">
    <source>
        <dbReference type="PROSITE" id="PS50075"/>
    </source>
</evidence>
<feature type="domain" description="Ketosynthase family 3 (KS3)" evidence="5">
    <location>
        <begin position="50"/>
        <end position="475"/>
    </location>
</feature>
<dbReference type="Proteomes" id="UP000490800">
    <property type="component" value="Unassembled WGS sequence"/>
</dbReference>
<dbReference type="GO" id="GO:0004312">
    <property type="term" value="F:fatty acid synthase activity"/>
    <property type="evidence" value="ECO:0007669"/>
    <property type="project" value="TreeGrafter"/>
</dbReference>
<dbReference type="InterPro" id="IPR014030">
    <property type="entry name" value="Ketoacyl_synth_N"/>
</dbReference>
<dbReference type="InterPro" id="IPR018201">
    <property type="entry name" value="Ketoacyl_synth_AS"/>
</dbReference>
<reference evidence="6 7" key="1">
    <citation type="journal article" date="2019" name="Microorganisms">
        <title>Paenibacillus lutrae sp. nov., A Chitinolytic Species Isolated from A River Otter in Castril Natural Park, Granada, Spain.</title>
        <authorList>
            <person name="Rodriguez M."/>
            <person name="Reina J.C."/>
            <person name="Bejar V."/>
            <person name="Llamas I."/>
        </authorList>
    </citation>
    <scope>NUCLEOTIDE SEQUENCE [LARGE SCALE GENOMIC DNA]</scope>
    <source>
        <strain evidence="6 7">N10</strain>
    </source>
</reference>
<keyword evidence="3" id="KW-0808">Transferase</keyword>
<dbReference type="GO" id="GO:0006633">
    <property type="term" value="P:fatty acid biosynthetic process"/>
    <property type="evidence" value="ECO:0007669"/>
    <property type="project" value="InterPro"/>
</dbReference>
<evidence type="ECO:0000256" key="2">
    <source>
        <dbReference type="ARBA" id="ARBA00022553"/>
    </source>
</evidence>
<dbReference type="InterPro" id="IPR036736">
    <property type="entry name" value="ACP-like_sf"/>
</dbReference>
<keyword evidence="2" id="KW-0597">Phosphoprotein</keyword>
<evidence type="ECO:0000259" key="5">
    <source>
        <dbReference type="PROSITE" id="PS52004"/>
    </source>
</evidence>
<dbReference type="Gene3D" id="3.40.47.10">
    <property type="match status" value="1"/>
</dbReference>
<dbReference type="SUPFAM" id="SSF53901">
    <property type="entry name" value="Thiolase-like"/>
    <property type="match status" value="1"/>
</dbReference>
<dbReference type="InterPro" id="IPR020841">
    <property type="entry name" value="PKS_Beta-ketoAc_synthase_dom"/>
</dbReference>
<evidence type="ECO:0008006" key="8">
    <source>
        <dbReference type="Google" id="ProtNLM"/>
    </source>
</evidence>
<dbReference type="PANTHER" id="PTHR43775:SF37">
    <property type="entry name" value="SI:DKEY-61P9.11"/>
    <property type="match status" value="1"/>
</dbReference>
<dbReference type="Pfam" id="PF00550">
    <property type="entry name" value="PP-binding"/>
    <property type="match status" value="1"/>
</dbReference>
<dbReference type="PANTHER" id="PTHR43775">
    <property type="entry name" value="FATTY ACID SYNTHASE"/>
    <property type="match status" value="1"/>
</dbReference>
<dbReference type="Pfam" id="PF22621">
    <property type="entry name" value="CurL-like_PKS_C"/>
    <property type="match status" value="1"/>
</dbReference>
<comment type="caution">
    <text evidence="6">The sequence shown here is derived from an EMBL/GenBank/DDBJ whole genome shotgun (WGS) entry which is preliminary data.</text>
</comment>
<dbReference type="SMART" id="SM00825">
    <property type="entry name" value="PKS_KS"/>
    <property type="match status" value="1"/>
</dbReference>
<organism evidence="6 7">
    <name type="scientific">Paenibacillus lutrae</name>
    <dbReference type="NCBI Taxonomy" id="2078573"/>
    <lineage>
        <taxon>Bacteria</taxon>
        <taxon>Bacillati</taxon>
        <taxon>Bacillota</taxon>
        <taxon>Bacilli</taxon>
        <taxon>Bacillales</taxon>
        <taxon>Paenibacillaceae</taxon>
        <taxon>Paenibacillus</taxon>
    </lineage>
</organism>
<dbReference type="Pfam" id="PF02801">
    <property type="entry name" value="Ketoacyl-synt_C"/>
    <property type="match status" value="1"/>
</dbReference>
<dbReference type="InterPro" id="IPR026935">
    <property type="entry name" value="BtrH_N"/>
</dbReference>
<dbReference type="GO" id="GO:0071770">
    <property type="term" value="P:DIM/DIP cell wall layer assembly"/>
    <property type="evidence" value="ECO:0007669"/>
    <property type="project" value="TreeGrafter"/>
</dbReference>
<proteinExistence type="predicted"/>
<feature type="domain" description="Carrier" evidence="4">
    <location>
        <begin position="701"/>
        <end position="775"/>
    </location>
</feature>
<dbReference type="SUPFAM" id="SSF47336">
    <property type="entry name" value="ACP-like"/>
    <property type="match status" value="1"/>
</dbReference>
<dbReference type="InterPro" id="IPR016039">
    <property type="entry name" value="Thiolase-like"/>
</dbReference>
<sequence length="1158" mass="130209">MKLWTNTTAWRWRMDKIARLILENVASGKLDKETGVELLWTLKQQEKKKAGDIAIIGLSMRMPDADNLEQYWDHIKNKRDSIRQFPAARQRDSKRFITNFTGLQEEDIQYSYGGYLNEVDGFDYGFFQLSPKEASLMDPNQRLFLQTAWEAIEDAGYGGKRLTGSRTGVYLGYADWPVYGQYITKNQPSHVDMASVGNTPSIIASRISYLLDLKGPAFLVDTACSSSLVAVHLACTALKNNECDMAIAGGVKVCLMPVDGVFEMGIESSNHRTSTFDDSSDGTVWGEGTVALLLKPLDQAMRDHDPIHAVIKGSAINQDGTSVGITAPSAASQEKLLIQAWEAAGIDPETITYIEAHGTGTRLGDPIEVDGIRRAFRHYTDKKQFCALGSVKTNVGHLDAASGVAGLAKAIAALKNKQLPPTIHFTKPNRNIPFEHSPVYVSDRAEEWNTDGFPRRCGVSSFGFSGTNCHVILEEAPIVESQAEASVAGEEIVALSAKSKAALEELIRMYLKDLPDNQASLHDICYTANTGRGHYCFRLAVIARSKEELIRQLQRAADEGLEKCNSYGMPYGEHRLVNAQRDDRMAGELTADELRRYTGEAGELTSRFMEQPPIRSQLDQLGRYYVQGADVNWELVYSSGIGKKARLPYYPFQNKRCWIEFGQDVAAEALPLSPARKEDGQNRADAAESAPQILLKGRQDERYSPMEKKLALVWGQLLGIQEIDIYDDFFELGGNSILAIKMEVDLEGAGIAFNSNDMYAYRTIKEAAAHLMGLGTGLDSQVEIKPDPVTATNETEQLAGNSRDVAASDPLPSAVKILPDMEPFNDIFYRNCLYNSMFPVVRHFNRSVLPFLLNDMILFTGEQGGDQMRYTVEYVSVHAIEEVFAQLMLQVDTRSDNTDIRKEIIASVSQGKPVVVWVDSYYESIRKDAYLTQHLDHTLLVYGYDEEEQLFHIIEHDRRENLSYKKCTLSFGDMEKACQGFTDHYLHQDHSATHYVFDTMIPEESAGNELTVNAAPALLSRFAQNMLSNRNKLSESLNVLKRFGDDFQYIISSEDLMKEHIQHLVDFVNQVINTKHVENYRLSLLFPDEDEVLLLLQRLLSKWDLVRKGIVRYMYLPVYQLQSLQAIHEKVRELAEDEAEFTTHLLSKLEPYREKTTV</sequence>
<dbReference type="OrthoDB" id="9765680at2"/>
<dbReference type="Gene3D" id="3.90.70.10">
    <property type="entry name" value="Cysteine proteinases"/>
    <property type="match status" value="1"/>
</dbReference>
<evidence type="ECO:0000313" key="6">
    <source>
        <dbReference type="EMBL" id="MVP01214.1"/>
    </source>
</evidence>
<dbReference type="GO" id="GO:0005886">
    <property type="term" value="C:plasma membrane"/>
    <property type="evidence" value="ECO:0007669"/>
    <property type="project" value="TreeGrafter"/>
</dbReference>
<evidence type="ECO:0000313" key="7">
    <source>
        <dbReference type="Proteomes" id="UP000490800"/>
    </source>
</evidence>
<dbReference type="Pfam" id="PF14399">
    <property type="entry name" value="BtrH_N"/>
    <property type="match status" value="1"/>
</dbReference>
<accession>A0A7X3FK39</accession>
<name>A0A7X3FK39_9BACL</name>
<dbReference type="PROSITE" id="PS50075">
    <property type="entry name" value="CARRIER"/>
    <property type="match status" value="1"/>
</dbReference>
<keyword evidence="7" id="KW-1185">Reference proteome</keyword>
<dbReference type="PROSITE" id="PS52004">
    <property type="entry name" value="KS3_2"/>
    <property type="match status" value="1"/>
</dbReference>
<dbReference type="CDD" id="cd00833">
    <property type="entry name" value="PKS"/>
    <property type="match status" value="1"/>
</dbReference>
<dbReference type="InterPro" id="IPR014031">
    <property type="entry name" value="Ketoacyl_synth_C"/>
</dbReference>
<gene>
    <name evidence="6" type="ORF">EDM21_17085</name>
</gene>
<dbReference type="GO" id="GO:0005737">
    <property type="term" value="C:cytoplasm"/>
    <property type="evidence" value="ECO:0007669"/>
    <property type="project" value="TreeGrafter"/>
</dbReference>
<dbReference type="Gene3D" id="1.10.1240.100">
    <property type="match status" value="1"/>
</dbReference>
<dbReference type="Pfam" id="PF00109">
    <property type="entry name" value="ketoacyl-synt"/>
    <property type="match status" value="1"/>
</dbReference>
<protein>
    <recommendedName>
        <fullName evidence="8">Carrier domain-containing protein</fullName>
    </recommendedName>
</protein>
<dbReference type="PROSITE" id="PS00606">
    <property type="entry name" value="KS3_1"/>
    <property type="match status" value="1"/>
</dbReference>
<evidence type="ECO:0000256" key="1">
    <source>
        <dbReference type="ARBA" id="ARBA00022450"/>
    </source>
</evidence>
<dbReference type="Gene3D" id="1.10.1200.10">
    <property type="entry name" value="ACP-like"/>
    <property type="match status" value="1"/>
</dbReference>
<evidence type="ECO:0000256" key="3">
    <source>
        <dbReference type="ARBA" id="ARBA00022679"/>
    </source>
</evidence>
<dbReference type="EMBL" id="RHLK01000010">
    <property type="protein sequence ID" value="MVP01214.1"/>
    <property type="molecule type" value="Genomic_DNA"/>
</dbReference>
<keyword evidence="1" id="KW-0596">Phosphopantetheine</keyword>
<dbReference type="InterPro" id="IPR009081">
    <property type="entry name" value="PP-bd_ACP"/>
</dbReference>